<comment type="caution">
    <text evidence="2">The sequence shown here is derived from an EMBL/GenBank/DDBJ whole genome shotgun (WGS) entry which is preliminary data.</text>
</comment>
<name>A0A9P4IQ86_9PEZI</name>
<dbReference type="EMBL" id="ML978121">
    <property type="protein sequence ID" value="KAF2103729.1"/>
    <property type="molecule type" value="Genomic_DNA"/>
</dbReference>
<evidence type="ECO:0000256" key="1">
    <source>
        <dbReference type="SAM" id="MobiDB-lite"/>
    </source>
</evidence>
<feature type="region of interest" description="Disordered" evidence="1">
    <location>
        <begin position="534"/>
        <end position="586"/>
    </location>
</feature>
<dbReference type="OrthoDB" id="5431013at2759"/>
<feature type="compositionally biased region" description="Basic and acidic residues" evidence="1">
    <location>
        <begin position="565"/>
        <end position="586"/>
    </location>
</feature>
<evidence type="ECO:0008006" key="4">
    <source>
        <dbReference type="Google" id="ProtNLM"/>
    </source>
</evidence>
<keyword evidence="3" id="KW-1185">Reference proteome</keyword>
<dbReference type="Proteomes" id="UP000799772">
    <property type="component" value="Unassembled WGS sequence"/>
</dbReference>
<evidence type="ECO:0000313" key="2">
    <source>
        <dbReference type="EMBL" id="KAF2103729.1"/>
    </source>
</evidence>
<feature type="compositionally biased region" description="Basic residues" evidence="1">
    <location>
        <begin position="539"/>
        <end position="549"/>
    </location>
</feature>
<feature type="region of interest" description="Disordered" evidence="1">
    <location>
        <begin position="308"/>
        <end position="328"/>
    </location>
</feature>
<feature type="region of interest" description="Disordered" evidence="1">
    <location>
        <begin position="248"/>
        <end position="280"/>
    </location>
</feature>
<gene>
    <name evidence="2" type="ORF">NA57DRAFT_69939</name>
</gene>
<accession>A0A9P4IQ86</accession>
<proteinExistence type="predicted"/>
<protein>
    <recommendedName>
        <fullName evidence="4">Fungal N-terminal domain-containing protein</fullName>
    </recommendedName>
</protein>
<organism evidence="2 3">
    <name type="scientific">Rhizodiscina lignyota</name>
    <dbReference type="NCBI Taxonomy" id="1504668"/>
    <lineage>
        <taxon>Eukaryota</taxon>
        <taxon>Fungi</taxon>
        <taxon>Dikarya</taxon>
        <taxon>Ascomycota</taxon>
        <taxon>Pezizomycotina</taxon>
        <taxon>Dothideomycetes</taxon>
        <taxon>Pleosporomycetidae</taxon>
        <taxon>Aulographales</taxon>
        <taxon>Rhizodiscinaceae</taxon>
        <taxon>Rhizodiscina</taxon>
    </lineage>
</organism>
<sequence>MAEAAVGFAASIAGLASFGIQIVTTLNTFSTTFAKAEQHVKDISASVALTSSILDSIGKMITEYEAQFGLTVENFIAAKDLCERNFQTLWVALRQVKKSEVEKKIQTKEIAEKLGVWVRMMHAMGGADALKGLIQSIEASKSNLQLLLSSLQFLVLRGLRKSNLLSEEQSEDFRLFMTQLPELVAGLQQAGLIKAGVYRNKRPEKPAETNSVNVEPHIVVAGSSEDRSLPLLRGAPVDKADDVDVGFGSLRQQEDVDDPPRLPGGTRDIQQGSTSTWPVEPKVPEMTRSIEGGDDVVVVEKEHLSRRISVGEPVNSSGSEDPVPRASPDTQSIYEAWVLETTPREYTENAHIVLCGMRMRVYSVTSPTTYTITRRANDKGKPKRMVGDAETRIRQEPHEASNDRMLLGLPKSAREKVTLFLQNKNRRDRRERESWGWKIVSIERQTRKFAFIFGRDKPISPPKWLIVLRGVVNETTPLYRTSSTSYYSYSYSSASEPEGPEEVIVRGRYRSPLRAPVPIPEGQAEGDDIVEVIEEHSPPRRRAQRRRSSWYKSPYESAPVRRRADRTLIPERASDETGAHPEEDAERLMDEYLATFLKQNGEGNED</sequence>
<feature type="compositionally biased region" description="Polar residues" evidence="1">
    <location>
        <begin position="268"/>
        <end position="277"/>
    </location>
</feature>
<evidence type="ECO:0000313" key="3">
    <source>
        <dbReference type="Proteomes" id="UP000799772"/>
    </source>
</evidence>
<reference evidence="2" key="1">
    <citation type="journal article" date="2020" name="Stud. Mycol.">
        <title>101 Dothideomycetes genomes: a test case for predicting lifestyles and emergence of pathogens.</title>
        <authorList>
            <person name="Haridas S."/>
            <person name="Albert R."/>
            <person name="Binder M."/>
            <person name="Bloem J."/>
            <person name="Labutti K."/>
            <person name="Salamov A."/>
            <person name="Andreopoulos B."/>
            <person name="Baker S."/>
            <person name="Barry K."/>
            <person name="Bills G."/>
            <person name="Bluhm B."/>
            <person name="Cannon C."/>
            <person name="Castanera R."/>
            <person name="Culley D."/>
            <person name="Daum C."/>
            <person name="Ezra D."/>
            <person name="Gonzalez J."/>
            <person name="Henrissat B."/>
            <person name="Kuo A."/>
            <person name="Liang C."/>
            <person name="Lipzen A."/>
            <person name="Lutzoni F."/>
            <person name="Magnuson J."/>
            <person name="Mondo S."/>
            <person name="Nolan M."/>
            <person name="Ohm R."/>
            <person name="Pangilinan J."/>
            <person name="Park H.-J."/>
            <person name="Ramirez L."/>
            <person name="Alfaro M."/>
            <person name="Sun H."/>
            <person name="Tritt A."/>
            <person name="Yoshinaga Y."/>
            <person name="Zwiers L.-H."/>
            <person name="Turgeon B."/>
            <person name="Goodwin S."/>
            <person name="Spatafora J."/>
            <person name="Crous P."/>
            <person name="Grigoriev I."/>
        </authorList>
    </citation>
    <scope>NUCLEOTIDE SEQUENCE</scope>
    <source>
        <strain evidence="2">CBS 133067</strain>
    </source>
</reference>
<dbReference type="AlphaFoldDB" id="A0A9P4IQ86"/>